<dbReference type="OrthoDB" id="87208at2"/>
<reference evidence="2 3" key="1">
    <citation type="submission" date="2019-07" db="EMBL/GenBank/DDBJ databases">
        <title>Complete Genome Sequence of Leptotrichia goodfellowii Strain JCM 16774.</title>
        <authorList>
            <person name="Watanabe S."/>
            <person name="Cui L."/>
        </authorList>
    </citation>
    <scope>NUCLEOTIDE SEQUENCE [LARGE SCALE GENOMIC DNA]</scope>
    <source>
        <strain evidence="2 3">JCM16774</strain>
    </source>
</reference>
<dbReference type="Pfam" id="PF14559">
    <property type="entry name" value="TPR_19"/>
    <property type="match status" value="1"/>
</dbReference>
<accession>A0A510JC03</accession>
<gene>
    <name evidence="2" type="ORF">JCM16774_0644</name>
</gene>
<keyword evidence="1" id="KW-0802">TPR repeat</keyword>
<feature type="repeat" description="TPR" evidence="1">
    <location>
        <begin position="102"/>
        <end position="135"/>
    </location>
</feature>
<proteinExistence type="predicted"/>
<organism evidence="2 3">
    <name type="scientific">Pseudoleptotrichia goodfellowii</name>
    <dbReference type="NCBI Taxonomy" id="157692"/>
    <lineage>
        <taxon>Bacteria</taxon>
        <taxon>Fusobacteriati</taxon>
        <taxon>Fusobacteriota</taxon>
        <taxon>Fusobacteriia</taxon>
        <taxon>Fusobacteriales</taxon>
        <taxon>Leptotrichiaceae</taxon>
        <taxon>Pseudoleptotrichia</taxon>
    </lineage>
</organism>
<evidence type="ECO:0000256" key="1">
    <source>
        <dbReference type="PROSITE-ProRule" id="PRU00339"/>
    </source>
</evidence>
<dbReference type="Gene3D" id="1.25.40.10">
    <property type="entry name" value="Tetratricopeptide repeat domain"/>
    <property type="match status" value="2"/>
</dbReference>
<sequence length="209" mass="24474">MLETLIFREIRYNNNNEEMLEKFKNKIIDNPDDVESLQTLASIYHALKKNNKAIEIYKKLVKLEPENHEIRAFLGYLYYENEELDKAEENLNEALDISSGEPFVLFLLGNVYARRGKISEAVDCYDLAIFLDFDMYTAHIDFARKYEHMGRHGRALKEFKAAYEIDSRDEGLVEKIKYIENKCKAKGKCECEFDDHKLLITADKLALNI</sequence>
<protein>
    <submittedName>
        <fullName evidence="2">Uncharacterized protein</fullName>
    </submittedName>
</protein>
<dbReference type="PROSITE" id="PS50005">
    <property type="entry name" value="TPR"/>
    <property type="match status" value="3"/>
</dbReference>
<dbReference type="InterPro" id="IPR011990">
    <property type="entry name" value="TPR-like_helical_dom_sf"/>
</dbReference>
<dbReference type="STRING" id="714315.GCA_000516535_00643"/>
<dbReference type="Proteomes" id="UP000321606">
    <property type="component" value="Chromosome"/>
</dbReference>
<dbReference type="Pfam" id="PF13181">
    <property type="entry name" value="TPR_8"/>
    <property type="match status" value="1"/>
</dbReference>
<dbReference type="InterPro" id="IPR019734">
    <property type="entry name" value="TPR_rpt"/>
</dbReference>
<feature type="repeat" description="TPR" evidence="1">
    <location>
        <begin position="34"/>
        <end position="67"/>
    </location>
</feature>
<dbReference type="SUPFAM" id="SSF48452">
    <property type="entry name" value="TPR-like"/>
    <property type="match status" value="1"/>
</dbReference>
<dbReference type="SMART" id="SM00028">
    <property type="entry name" value="TPR"/>
    <property type="match status" value="4"/>
</dbReference>
<feature type="repeat" description="TPR" evidence="1">
    <location>
        <begin position="68"/>
        <end position="101"/>
    </location>
</feature>
<dbReference type="PANTHER" id="PTHR12558:SF13">
    <property type="entry name" value="CELL DIVISION CYCLE PROTEIN 27 HOMOLOG"/>
    <property type="match status" value="1"/>
</dbReference>
<dbReference type="KEGG" id="lgo:JCM16774_0644"/>
<dbReference type="EMBL" id="AP019822">
    <property type="protein sequence ID" value="BBM35715.1"/>
    <property type="molecule type" value="Genomic_DNA"/>
</dbReference>
<evidence type="ECO:0000313" key="2">
    <source>
        <dbReference type="EMBL" id="BBM35715.1"/>
    </source>
</evidence>
<dbReference type="PANTHER" id="PTHR12558">
    <property type="entry name" value="CELL DIVISION CYCLE 16,23,27"/>
    <property type="match status" value="1"/>
</dbReference>
<dbReference type="AlphaFoldDB" id="A0A510JC03"/>
<dbReference type="RefSeq" id="WP_006807779.1">
    <property type="nucleotide sequence ID" value="NZ_AP019822.1"/>
</dbReference>
<name>A0A510JC03_9FUSO</name>
<evidence type="ECO:0000313" key="3">
    <source>
        <dbReference type="Proteomes" id="UP000321606"/>
    </source>
</evidence>